<evidence type="ECO:0000256" key="10">
    <source>
        <dbReference type="SAM" id="Phobius"/>
    </source>
</evidence>
<dbReference type="InterPro" id="IPR013083">
    <property type="entry name" value="Znf_RING/FYVE/PHD"/>
</dbReference>
<accession>A0A1U7YF95</accession>
<feature type="chain" id="PRO_5010557248" evidence="11">
    <location>
        <begin position="24"/>
        <end position="140"/>
    </location>
</feature>
<keyword evidence="4 9" id="KW-0863">Zinc-finger</keyword>
<gene>
    <name evidence="14" type="primary">LOC104247481</name>
</gene>
<keyword evidence="2 10" id="KW-0812">Transmembrane</keyword>
<evidence type="ECO:0000256" key="8">
    <source>
        <dbReference type="ARBA" id="ARBA00024209"/>
    </source>
</evidence>
<comment type="similarity">
    <text evidence="8">Belongs to the RING-type zinc finger family. ATL subfamily.</text>
</comment>
<evidence type="ECO:0000313" key="13">
    <source>
        <dbReference type="Proteomes" id="UP000189701"/>
    </source>
</evidence>
<name>A0A1U7YF95_NICSY</name>
<dbReference type="PANTHER" id="PTHR46539">
    <property type="entry name" value="E3 UBIQUITIN-PROTEIN LIGASE ATL42"/>
    <property type="match status" value="1"/>
</dbReference>
<dbReference type="eggNOG" id="KOG0800">
    <property type="taxonomic scope" value="Eukaryota"/>
</dbReference>
<organism evidence="13 14">
    <name type="scientific">Nicotiana sylvestris</name>
    <name type="common">Wood tobacco</name>
    <name type="synonym">South American tobacco</name>
    <dbReference type="NCBI Taxonomy" id="4096"/>
    <lineage>
        <taxon>Eukaryota</taxon>
        <taxon>Viridiplantae</taxon>
        <taxon>Streptophyta</taxon>
        <taxon>Embryophyta</taxon>
        <taxon>Tracheophyta</taxon>
        <taxon>Spermatophyta</taxon>
        <taxon>Magnoliopsida</taxon>
        <taxon>eudicotyledons</taxon>
        <taxon>Gunneridae</taxon>
        <taxon>Pentapetalae</taxon>
        <taxon>asterids</taxon>
        <taxon>lamiids</taxon>
        <taxon>Solanales</taxon>
        <taxon>Solanaceae</taxon>
        <taxon>Nicotianoideae</taxon>
        <taxon>Nicotianeae</taxon>
        <taxon>Nicotiana</taxon>
    </lineage>
</organism>
<proteinExistence type="inferred from homology"/>
<evidence type="ECO:0000256" key="9">
    <source>
        <dbReference type="PROSITE-ProRule" id="PRU00175"/>
    </source>
</evidence>
<dbReference type="InterPro" id="IPR001841">
    <property type="entry name" value="Znf_RING"/>
</dbReference>
<evidence type="ECO:0000256" key="2">
    <source>
        <dbReference type="ARBA" id="ARBA00022692"/>
    </source>
</evidence>
<dbReference type="SUPFAM" id="SSF57850">
    <property type="entry name" value="RING/U-box"/>
    <property type="match status" value="1"/>
</dbReference>
<reference evidence="13" key="1">
    <citation type="journal article" date="2013" name="Genome Biol.">
        <title>Reference genomes and transcriptomes of Nicotiana sylvestris and Nicotiana tomentosiformis.</title>
        <authorList>
            <person name="Sierro N."/>
            <person name="Battey J.N."/>
            <person name="Ouadi S."/>
            <person name="Bovet L."/>
            <person name="Goepfert S."/>
            <person name="Bakaher N."/>
            <person name="Peitsch M.C."/>
            <person name="Ivanov N.V."/>
        </authorList>
    </citation>
    <scope>NUCLEOTIDE SEQUENCE [LARGE SCALE GENOMIC DNA]</scope>
</reference>
<evidence type="ECO:0000256" key="6">
    <source>
        <dbReference type="ARBA" id="ARBA00022989"/>
    </source>
</evidence>
<dbReference type="GO" id="GO:0008270">
    <property type="term" value="F:zinc ion binding"/>
    <property type="evidence" value="ECO:0007669"/>
    <property type="project" value="UniProtKB-KW"/>
</dbReference>
<evidence type="ECO:0000256" key="3">
    <source>
        <dbReference type="ARBA" id="ARBA00022723"/>
    </source>
</evidence>
<dbReference type="Pfam" id="PF13639">
    <property type="entry name" value="zf-RING_2"/>
    <property type="match status" value="1"/>
</dbReference>
<comment type="subcellular location">
    <subcellularLocation>
        <location evidence="1">Membrane</location>
    </subcellularLocation>
</comment>
<keyword evidence="13" id="KW-1185">Reference proteome</keyword>
<evidence type="ECO:0000256" key="5">
    <source>
        <dbReference type="ARBA" id="ARBA00022833"/>
    </source>
</evidence>
<dbReference type="OrthoDB" id="1244524at2759"/>
<evidence type="ECO:0000259" key="12">
    <source>
        <dbReference type="PROSITE" id="PS50089"/>
    </source>
</evidence>
<evidence type="ECO:0000313" key="14">
    <source>
        <dbReference type="RefSeq" id="XP_009801813.1"/>
    </source>
</evidence>
<evidence type="ECO:0000256" key="11">
    <source>
        <dbReference type="SAM" id="SignalP"/>
    </source>
</evidence>
<dbReference type="Gene3D" id="3.30.40.10">
    <property type="entry name" value="Zinc/RING finger domain, C3HC4 (zinc finger)"/>
    <property type="match status" value="1"/>
</dbReference>
<feature type="signal peptide" evidence="11">
    <location>
        <begin position="1"/>
        <end position="23"/>
    </location>
</feature>
<dbReference type="RefSeq" id="XP_009801813.1">
    <property type="nucleotide sequence ID" value="XM_009803511.1"/>
</dbReference>
<feature type="domain" description="RING-type" evidence="12">
    <location>
        <begin position="91"/>
        <end position="132"/>
    </location>
</feature>
<keyword evidence="11" id="KW-0732">Signal</keyword>
<feature type="transmembrane region" description="Helical" evidence="10">
    <location>
        <begin position="33"/>
        <end position="54"/>
    </location>
</feature>
<evidence type="ECO:0000256" key="7">
    <source>
        <dbReference type="ARBA" id="ARBA00023136"/>
    </source>
</evidence>
<keyword evidence="3" id="KW-0479">Metal-binding</keyword>
<dbReference type="AlphaFoldDB" id="A0A1U7YF95"/>
<dbReference type="STRING" id="4096.A0A1U7YF95"/>
<evidence type="ECO:0000256" key="1">
    <source>
        <dbReference type="ARBA" id="ARBA00004370"/>
    </source>
</evidence>
<dbReference type="Proteomes" id="UP000189701">
    <property type="component" value="Unplaced"/>
</dbReference>
<evidence type="ECO:0000256" key="4">
    <source>
        <dbReference type="ARBA" id="ARBA00022771"/>
    </source>
</evidence>
<protein>
    <submittedName>
        <fullName evidence="14">RING-H2 finger protein ATL39-like</fullName>
    </submittedName>
</protein>
<keyword evidence="5" id="KW-0862">Zinc</keyword>
<dbReference type="PROSITE" id="PS50089">
    <property type="entry name" value="ZF_RING_2"/>
    <property type="match status" value="1"/>
</dbReference>
<dbReference type="PANTHER" id="PTHR46539:SF1">
    <property type="entry name" value="E3 UBIQUITIN-PROTEIN LIGASE ATL42"/>
    <property type="match status" value="1"/>
</dbReference>
<keyword evidence="7 10" id="KW-0472">Membrane</keyword>
<dbReference type="SMART" id="SM00184">
    <property type="entry name" value="RING"/>
    <property type="match status" value="1"/>
</dbReference>
<reference evidence="14" key="2">
    <citation type="submission" date="2025-08" db="UniProtKB">
        <authorList>
            <consortium name="RefSeq"/>
        </authorList>
    </citation>
    <scope>IDENTIFICATION</scope>
    <source>
        <tissue evidence="14">Leaf</tissue>
    </source>
</reference>
<dbReference type="GO" id="GO:0016020">
    <property type="term" value="C:membrane"/>
    <property type="evidence" value="ECO:0007669"/>
    <property type="project" value="UniProtKB-SubCell"/>
</dbReference>
<keyword evidence="6 10" id="KW-1133">Transmembrane helix</keyword>
<sequence length="140" mass="16172">MAGSKFVFMILAAFSFIIPVASGRKLVIKKEAVALTTLGIFTLAVVIFLFVYLVRYCIKLRFRTIGPRVVRLFPLLQYSELNDFSFGVTRCNICLADFAQTEYIRMLPCSHVFHHDCIVTWMTRRITCPDCRRGYRHIVP</sequence>